<evidence type="ECO:0000256" key="1">
    <source>
        <dbReference type="ARBA" id="ARBA00007189"/>
    </source>
</evidence>
<name>A0ABV2TPA5_9RHOO</name>
<dbReference type="RefSeq" id="WP_354602215.1">
    <property type="nucleotide sequence ID" value="NZ_JBEWZI010000021.1"/>
</dbReference>
<gene>
    <name evidence="2" type="ORF">ABXR19_16335</name>
</gene>
<reference evidence="2 3" key="1">
    <citation type="submission" date="2024-07" db="EMBL/GenBank/DDBJ databases">
        <title>Uliginosibacterium flavum JJ3220;KACC:17644.</title>
        <authorList>
            <person name="Kim M.K."/>
        </authorList>
    </citation>
    <scope>NUCLEOTIDE SEQUENCE [LARGE SCALE GENOMIC DNA]</scope>
    <source>
        <strain evidence="2 3">KACC:17644</strain>
    </source>
</reference>
<protein>
    <submittedName>
        <fullName evidence="2">DUF2325 domain-containing protein</fullName>
    </submittedName>
</protein>
<accession>A0ABV2TPA5</accession>
<comment type="caution">
    <text evidence="2">The sequence shown here is derived from an EMBL/GenBank/DDBJ whole genome shotgun (WGS) entry which is preliminary data.</text>
</comment>
<organism evidence="2 3">
    <name type="scientific">Uliginosibacterium flavum</name>
    <dbReference type="NCBI Taxonomy" id="1396831"/>
    <lineage>
        <taxon>Bacteria</taxon>
        <taxon>Pseudomonadati</taxon>
        <taxon>Pseudomonadota</taxon>
        <taxon>Betaproteobacteria</taxon>
        <taxon>Rhodocyclales</taxon>
        <taxon>Zoogloeaceae</taxon>
        <taxon>Uliginosibacterium</taxon>
    </lineage>
</organism>
<evidence type="ECO:0000313" key="2">
    <source>
        <dbReference type="EMBL" id="MET7015760.1"/>
    </source>
</evidence>
<sequence length="418" mass="46033">MFPTTLIKQVFVPQAETLRVGSRRQRLWELATHVHCPVIGVCLPLGVLRRISDKATPELAGADDYALHSAAVQLARKRNVLSEALQDELELRHGVVVQVFRKARERGALLERWQEAVSAGELAGALWAVLTHPLCDAELAEAISQQLHMIQHQAGAALRLDITRYHTLQDENGVLARSLATAQQRCERITQEKTVELERLQGELMRLRAAFIGKETELAALRAERASLQPVATDQAARRRLEQQLVYQEERGARLSLENVRLSKALAAQQIEPPTVTEMVPILLREVDTDASLDGHRILCVGGRESAVVIYRKLVEQAGGKFLHHDGGIEDRFGQLDSALGAADLVICQTGCISHNAYWRVKDHCKRTGKRCAFVQTPSAAGLARGLQRLLSNALVESENDVQTAATGGVLIAGLQQT</sequence>
<keyword evidence="3" id="KW-1185">Reference proteome</keyword>
<dbReference type="InterPro" id="IPR016772">
    <property type="entry name" value="UCP020408"/>
</dbReference>
<proteinExistence type="inferred from homology"/>
<comment type="similarity">
    <text evidence="1">Belongs to the UPF0751 family.</text>
</comment>
<dbReference type="Proteomes" id="UP001549691">
    <property type="component" value="Unassembled WGS sequence"/>
</dbReference>
<evidence type="ECO:0000313" key="3">
    <source>
        <dbReference type="Proteomes" id="UP001549691"/>
    </source>
</evidence>
<dbReference type="EMBL" id="JBEWZI010000021">
    <property type="protein sequence ID" value="MET7015760.1"/>
    <property type="molecule type" value="Genomic_DNA"/>
</dbReference>
<dbReference type="Pfam" id="PF10087">
    <property type="entry name" value="DUF2325"/>
    <property type="match status" value="1"/>
</dbReference>